<dbReference type="PANTHER" id="PTHR12993">
    <property type="entry name" value="N-ACETYLGLUCOSAMINYL-PHOSPHATIDYLINOSITOL DE-N-ACETYLASE-RELATED"/>
    <property type="match status" value="1"/>
</dbReference>
<dbReference type="EMBL" id="JABRWJ010000002">
    <property type="protein sequence ID" value="NRF66814.1"/>
    <property type="molecule type" value="Genomic_DNA"/>
</dbReference>
<evidence type="ECO:0000313" key="2">
    <source>
        <dbReference type="Proteomes" id="UP000737171"/>
    </source>
</evidence>
<dbReference type="Pfam" id="PF02585">
    <property type="entry name" value="PIG-L"/>
    <property type="match status" value="1"/>
</dbReference>
<comment type="caution">
    <text evidence="1">The sequence shown here is derived from an EMBL/GenBank/DDBJ whole genome shotgun (WGS) entry which is preliminary data.</text>
</comment>
<reference evidence="1 2" key="1">
    <citation type="submission" date="2020-05" db="EMBL/GenBank/DDBJ databases">
        <title>Aquincola sp. isolate from soil.</title>
        <authorList>
            <person name="Han J."/>
            <person name="Kim D.-U."/>
        </authorList>
    </citation>
    <scope>NUCLEOTIDE SEQUENCE [LARGE SCALE GENOMIC DNA]</scope>
    <source>
        <strain evidence="1 2">S2</strain>
    </source>
</reference>
<organism evidence="1 2">
    <name type="scientific">Pseudaquabacterium terrae</name>
    <dbReference type="NCBI Taxonomy" id="2732868"/>
    <lineage>
        <taxon>Bacteria</taxon>
        <taxon>Pseudomonadati</taxon>
        <taxon>Pseudomonadota</taxon>
        <taxon>Betaproteobacteria</taxon>
        <taxon>Burkholderiales</taxon>
        <taxon>Sphaerotilaceae</taxon>
        <taxon>Pseudaquabacterium</taxon>
    </lineage>
</organism>
<dbReference type="SUPFAM" id="SSF102588">
    <property type="entry name" value="LmbE-like"/>
    <property type="match status" value="1"/>
</dbReference>
<dbReference type="InterPro" id="IPR003737">
    <property type="entry name" value="GlcNAc_PI_deacetylase-related"/>
</dbReference>
<accession>A0ABX2EDX3</accession>
<evidence type="ECO:0000313" key="1">
    <source>
        <dbReference type="EMBL" id="NRF66814.1"/>
    </source>
</evidence>
<sequence>MNDALSPDWRPHAEPALVPYQPLRRLPVQSLLVLAPHPDDEVFGCGGLLALAAAQGVQARVVVISDGAAGGDRAVRENECRAAARILGHHAALQFWQLPDRAVRPDAALVERLRQAQAESAAEWVLAPSPFEVHPDHRAVCRAAVEACRGVAGSQLGFYEVGQPLLPNALVDITPVMPLKLRAMRCFESQLAVQDYASQIAALNHYRAYTLGAAVRQAEALCFVDAADLAGGLEGVLLAMQRELRRRFDAVDNPTP</sequence>
<dbReference type="RefSeq" id="WP_173121917.1">
    <property type="nucleotide sequence ID" value="NZ_JABRWJ010000002.1"/>
</dbReference>
<proteinExistence type="predicted"/>
<dbReference type="Proteomes" id="UP000737171">
    <property type="component" value="Unassembled WGS sequence"/>
</dbReference>
<name>A0ABX2EDX3_9BURK</name>
<protein>
    <submittedName>
        <fullName evidence="1">PIG-L family deacetylase</fullName>
    </submittedName>
</protein>
<dbReference type="InterPro" id="IPR024078">
    <property type="entry name" value="LmbE-like_dom_sf"/>
</dbReference>
<gene>
    <name evidence="1" type="ORF">HLB44_07450</name>
</gene>
<keyword evidence="2" id="KW-1185">Reference proteome</keyword>
<dbReference type="Gene3D" id="3.40.50.10320">
    <property type="entry name" value="LmbE-like"/>
    <property type="match status" value="1"/>
</dbReference>
<dbReference type="PANTHER" id="PTHR12993:SF11">
    <property type="entry name" value="N-ACETYLGLUCOSAMINYL-PHOSPHATIDYLINOSITOL DE-N-ACETYLASE"/>
    <property type="match status" value="1"/>
</dbReference>